<dbReference type="AlphaFoldDB" id="A0A554J9L8"/>
<evidence type="ECO:0000313" key="2">
    <source>
        <dbReference type="EMBL" id="TSC65017.1"/>
    </source>
</evidence>
<dbReference type="GO" id="GO:0005829">
    <property type="term" value="C:cytosol"/>
    <property type="evidence" value="ECO:0007669"/>
    <property type="project" value="TreeGrafter"/>
</dbReference>
<dbReference type="GO" id="GO:0070006">
    <property type="term" value="F:metalloaminopeptidase activity"/>
    <property type="evidence" value="ECO:0007669"/>
    <property type="project" value="TreeGrafter"/>
</dbReference>
<sequence>MHEEPQVPNYGKKGTGPELTEGLVIAIEPMFTLGTDDIFIEDDGWTVTTRDESLAAHFEHTVVITKNGPEILT</sequence>
<feature type="domain" description="Peptidase M24" evidence="1">
    <location>
        <begin position="1"/>
        <end position="66"/>
    </location>
</feature>
<dbReference type="PANTHER" id="PTHR43330">
    <property type="entry name" value="METHIONINE AMINOPEPTIDASE"/>
    <property type="match status" value="1"/>
</dbReference>
<dbReference type="SUPFAM" id="SSF55920">
    <property type="entry name" value="Creatinase/aminopeptidase"/>
    <property type="match status" value="1"/>
</dbReference>
<accession>A0A554J9L8</accession>
<dbReference type="EMBL" id="VMFF01000074">
    <property type="protein sequence ID" value="TSC65017.1"/>
    <property type="molecule type" value="Genomic_DNA"/>
</dbReference>
<evidence type="ECO:0000313" key="3">
    <source>
        <dbReference type="Proteomes" id="UP000319613"/>
    </source>
</evidence>
<proteinExistence type="predicted"/>
<dbReference type="Pfam" id="PF00557">
    <property type="entry name" value="Peptidase_M24"/>
    <property type="match status" value="1"/>
</dbReference>
<dbReference type="Proteomes" id="UP000319613">
    <property type="component" value="Unassembled WGS sequence"/>
</dbReference>
<keyword evidence="2" id="KW-0031">Aminopeptidase</keyword>
<dbReference type="InterPro" id="IPR000994">
    <property type="entry name" value="Pept_M24"/>
</dbReference>
<organism evidence="2 3">
    <name type="scientific">Candidatus Doudnabacteria bacterium Gr01-1014_77</name>
    <dbReference type="NCBI Taxonomy" id="2017133"/>
    <lineage>
        <taxon>Bacteria</taxon>
        <taxon>Candidatus Doudnaibacteriota</taxon>
    </lineage>
</organism>
<dbReference type="InterPro" id="IPR036005">
    <property type="entry name" value="Creatinase/aminopeptidase-like"/>
</dbReference>
<comment type="caution">
    <text evidence="2">The sequence shown here is derived from an EMBL/GenBank/DDBJ whole genome shotgun (WGS) entry which is preliminary data.</text>
</comment>
<dbReference type="Gene3D" id="3.90.230.10">
    <property type="entry name" value="Creatinase/methionine aminopeptidase superfamily"/>
    <property type="match status" value="1"/>
</dbReference>
<name>A0A554J9L8_9BACT</name>
<evidence type="ECO:0000259" key="1">
    <source>
        <dbReference type="Pfam" id="PF00557"/>
    </source>
</evidence>
<keyword evidence="2" id="KW-0378">Hydrolase</keyword>
<reference evidence="2 3" key="1">
    <citation type="submission" date="2017-07" db="EMBL/GenBank/DDBJ databases">
        <title>Mechanisms for carbon and nitrogen cycling indicate functional differentiation within the Candidate Phyla Radiation.</title>
        <authorList>
            <person name="Danczak R.E."/>
            <person name="Johnston M.D."/>
            <person name="Kenah C."/>
            <person name="Slattery M."/>
            <person name="Wrighton K.C."/>
            <person name="Wilkins M.J."/>
        </authorList>
    </citation>
    <scope>NUCLEOTIDE SEQUENCE [LARGE SCALE GENOMIC DNA]</scope>
    <source>
        <strain evidence="2">Gr01-1014_77</strain>
    </source>
</reference>
<dbReference type="PANTHER" id="PTHR43330:SF27">
    <property type="entry name" value="METHIONINE AMINOPEPTIDASE"/>
    <property type="match status" value="1"/>
</dbReference>
<gene>
    <name evidence="2" type="ORF">G01um101477_643</name>
</gene>
<keyword evidence="2" id="KW-0645">Protease</keyword>
<protein>
    <submittedName>
        <fullName evidence="2">Methionyl aminopeptidase</fullName>
    </submittedName>
</protein>